<keyword evidence="10" id="KW-0675">Receptor</keyword>
<dbReference type="PROSITE" id="PS50835">
    <property type="entry name" value="IG_LIKE"/>
    <property type="match status" value="1"/>
</dbReference>
<feature type="domain" description="Ig-like" evidence="9">
    <location>
        <begin position="40"/>
        <end position="108"/>
    </location>
</feature>
<keyword evidence="6" id="KW-0472">Membrane</keyword>
<dbReference type="EMBL" id="JARQWQ010000006">
    <property type="protein sequence ID" value="KAK2571495.1"/>
    <property type="molecule type" value="Genomic_DNA"/>
</dbReference>
<dbReference type="InterPro" id="IPR007110">
    <property type="entry name" value="Ig-like_dom"/>
</dbReference>
<dbReference type="PROSITE" id="PS00383">
    <property type="entry name" value="TYR_PHOSPHATASE_1"/>
    <property type="match status" value="1"/>
</dbReference>
<dbReference type="SMART" id="SM00404">
    <property type="entry name" value="PTPc_motif"/>
    <property type="match status" value="1"/>
</dbReference>
<evidence type="ECO:0000256" key="3">
    <source>
        <dbReference type="ARBA" id="ARBA00022801"/>
    </source>
</evidence>
<keyword evidence="6" id="KW-1133">Transmembrane helix</keyword>
<comment type="similarity">
    <text evidence="1">Belongs to the protein-tyrosine phosphatase family.</text>
</comment>
<accession>A0AAD9R2B7</accession>
<evidence type="ECO:0000259" key="7">
    <source>
        <dbReference type="PROSITE" id="PS50055"/>
    </source>
</evidence>
<evidence type="ECO:0000313" key="10">
    <source>
        <dbReference type="EMBL" id="KAK2571495.1"/>
    </source>
</evidence>
<keyword evidence="4" id="KW-0904">Protein phosphatase</keyword>
<evidence type="ECO:0000256" key="1">
    <source>
        <dbReference type="ARBA" id="ARBA00009580"/>
    </source>
</evidence>
<dbReference type="PANTHER" id="PTHR19134:SF562">
    <property type="entry name" value="PROTEIN-TYROSINE-PHOSPHATASE"/>
    <property type="match status" value="1"/>
</dbReference>
<evidence type="ECO:0000259" key="8">
    <source>
        <dbReference type="PROSITE" id="PS50056"/>
    </source>
</evidence>
<dbReference type="InterPro" id="IPR000242">
    <property type="entry name" value="PTP_cat"/>
</dbReference>
<feature type="transmembrane region" description="Helical" evidence="6">
    <location>
        <begin position="18"/>
        <end position="39"/>
    </location>
</feature>
<evidence type="ECO:0000256" key="2">
    <source>
        <dbReference type="ARBA" id="ARBA00013064"/>
    </source>
</evidence>
<keyword evidence="3" id="KW-0378">Hydrolase</keyword>
<dbReference type="PANTHER" id="PTHR19134">
    <property type="entry name" value="RECEPTOR-TYPE TYROSINE-PROTEIN PHOSPHATASE"/>
    <property type="match status" value="1"/>
</dbReference>
<dbReference type="SMART" id="SM00194">
    <property type="entry name" value="PTPc"/>
    <property type="match status" value="2"/>
</dbReference>
<evidence type="ECO:0000313" key="11">
    <source>
        <dbReference type="Proteomes" id="UP001249851"/>
    </source>
</evidence>
<dbReference type="GO" id="GO:0004725">
    <property type="term" value="F:protein tyrosine phosphatase activity"/>
    <property type="evidence" value="ECO:0007669"/>
    <property type="project" value="UniProtKB-EC"/>
</dbReference>
<dbReference type="PROSITE" id="PS50056">
    <property type="entry name" value="TYR_PHOSPHATASE_2"/>
    <property type="match status" value="1"/>
</dbReference>
<feature type="domain" description="Tyrosine-protein phosphatase" evidence="7">
    <location>
        <begin position="513"/>
        <end position="723"/>
    </location>
</feature>
<feature type="domain" description="Tyrosine specific protein phosphatases" evidence="8">
    <location>
        <begin position="435"/>
        <end position="491"/>
    </location>
</feature>
<keyword evidence="11" id="KW-1185">Reference proteome</keyword>
<evidence type="ECO:0000256" key="6">
    <source>
        <dbReference type="SAM" id="Phobius"/>
    </source>
</evidence>
<evidence type="ECO:0000256" key="5">
    <source>
        <dbReference type="ARBA" id="ARBA00051722"/>
    </source>
</evidence>
<dbReference type="InterPro" id="IPR016130">
    <property type="entry name" value="Tyr_Pase_AS"/>
</dbReference>
<dbReference type="EC" id="3.1.3.48" evidence="2"/>
<dbReference type="AlphaFoldDB" id="A0AAD9R2B7"/>
<dbReference type="InterPro" id="IPR029021">
    <property type="entry name" value="Prot-tyrosine_phosphatase-like"/>
</dbReference>
<sequence>MTERFVGEGRDTCTTNSWIVSSVYVSLLYTLFLCFGLSLPASSEGIVVEEGENKTLNCSLSGSPINWTSPLNEIRNGQYFHISNFTCNKNGTYTCRNTSSFSEEHNVTCARDANNKAMTSPGSSIGTSTTVMTAKSSSTVSATSSPMKRGVFPVLPVILSLVLCFFIGICVVGITLRYRRRLHCCCKAYCNGLFSVQTDNPPSTPRRRTSLLSVTKLKHGVIQVDDFIHHVRILHTDGDYRFNQEFESLKNVHVKCRSWTHSDHPENQAKNRYGNIVAYDHSRVVLSPLENDPESHYINANYVDSFKKTNAYIATQGPQPQTIIDFWRMVWEQNCTIVVMITKTIEKGRRKCEMYWPTNEARSEVRGPLRITYLDEEAFAFYTVRRFEVKPVDQKSHYCQDMAEDEVKPMIVSQYHFTGWPDHGAPDTGCEYPALSFILKSASASQDGAGPIIVHCSAGVGRSGAYIVIHSMVKRIHDSGDVNVYDFLLAIPIDDLKDYVHKLAKNRSNQSTLDIEFKRLKEIEVKHYNLKQARRGCNIAKNRSVDFLPADSARVELYPRPREEGSDYINASYLPGFWKSQAFIATQYPLEDTTNDFWRMIWQENCRSIVMLISKAELELDYYHSYLPAEHERSRFGEYEVTLDSVQTRGDVVVREMRMASIKDPSEHRNIRHFHFLHWPEIGNPGSGQTILQLVDKVDSWEKEVAESANPSEVIGSIVQIAREKTVSVFQLARLYNHVRPHCISDK</sequence>
<dbReference type="Gene3D" id="3.90.190.10">
    <property type="entry name" value="Protein tyrosine phosphatase superfamily"/>
    <property type="match status" value="2"/>
</dbReference>
<dbReference type="InterPro" id="IPR000387">
    <property type="entry name" value="Tyr_Pase_dom"/>
</dbReference>
<comment type="caution">
    <text evidence="10">The sequence shown here is derived from an EMBL/GenBank/DDBJ whole genome shotgun (WGS) entry which is preliminary data.</text>
</comment>
<dbReference type="SUPFAM" id="SSF52799">
    <property type="entry name" value="(Phosphotyrosine protein) phosphatases II"/>
    <property type="match status" value="2"/>
</dbReference>
<dbReference type="InterPro" id="IPR013783">
    <property type="entry name" value="Ig-like_fold"/>
</dbReference>
<gene>
    <name evidence="10" type="ORF">P5673_004098</name>
</gene>
<reference evidence="10" key="1">
    <citation type="journal article" date="2023" name="G3 (Bethesda)">
        <title>Whole genome assembly and annotation of the endangered Caribbean coral Acropora cervicornis.</title>
        <authorList>
            <person name="Selwyn J.D."/>
            <person name="Vollmer S.V."/>
        </authorList>
    </citation>
    <scope>NUCLEOTIDE SEQUENCE</scope>
    <source>
        <strain evidence="10">K2</strain>
    </source>
</reference>
<name>A0AAD9R2B7_ACRCE</name>
<proteinExistence type="inferred from homology"/>
<dbReference type="InterPro" id="IPR050348">
    <property type="entry name" value="Protein-Tyr_Phosphatase"/>
</dbReference>
<dbReference type="PROSITE" id="PS50055">
    <property type="entry name" value="TYR_PHOSPHATASE_PTP"/>
    <property type="match status" value="2"/>
</dbReference>
<dbReference type="SUPFAM" id="SSF48726">
    <property type="entry name" value="Immunoglobulin"/>
    <property type="match status" value="1"/>
</dbReference>
<dbReference type="Pfam" id="PF00102">
    <property type="entry name" value="Y_phosphatase"/>
    <property type="match status" value="2"/>
</dbReference>
<protein>
    <recommendedName>
        <fullName evidence="2">protein-tyrosine-phosphatase</fullName>
        <ecNumber evidence="2">3.1.3.48</ecNumber>
    </recommendedName>
</protein>
<feature type="transmembrane region" description="Helical" evidence="6">
    <location>
        <begin position="154"/>
        <end position="176"/>
    </location>
</feature>
<dbReference type="Gene3D" id="2.60.40.10">
    <property type="entry name" value="Immunoglobulins"/>
    <property type="match status" value="1"/>
</dbReference>
<evidence type="ECO:0000256" key="4">
    <source>
        <dbReference type="ARBA" id="ARBA00022912"/>
    </source>
</evidence>
<feature type="non-terminal residue" evidence="10">
    <location>
        <position position="1"/>
    </location>
</feature>
<dbReference type="InterPro" id="IPR003595">
    <property type="entry name" value="Tyr_Pase_cat"/>
</dbReference>
<keyword evidence="6" id="KW-0812">Transmembrane</keyword>
<dbReference type="PRINTS" id="PR00700">
    <property type="entry name" value="PRTYPHPHTASE"/>
</dbReference>
<evidence type="ECO:0000259" key="9">
    <source>
        <dbReference type="PROSITE" id="PS50835"/>
    </source>
</evidence>
<dbReference type="Proteomes" id="UP001249851">
    <property type="component" value="Unassembled WGS sequence"/>
</dbReference>
<reference evidence="10" key="2">
    <citation type="journal article" date="2023" name="Science">
        <title>Genomic signatures of disease resistance in endangered staghorn corals.</title>
        <authorList>
            <person name="Vollmer S.V."/>
            <person name="Selwyn J.D."/>
            <person name="Despard B.A."/>
            <person name="Roesel C.L."/>
        </authorList>
    </citation>
    <scope>NUCLEOTIDE SEQUENCE</scope>
    <source>
        <strain evidence="10">K2</strain>
    </source>
</reference>
<comment type="catalytic activity">
    <reaction evidence="5">
        <text>O-phospho-L-tyrosyl-[protein] + H2O = L-tyrosyl-[protein] + phosphate</text>
        <dbReference type="Rhea" id="RHEA:10684"/>
        <dbReference type="Rhea" id="RHEA-COMP:10136"/>
        <dbReference type="Rhea" id="RHEA-COMP:20101"/>
        <dbReference type="ChEBI" id="CHEBI:15377"/>
        <dbReference type="ChEBI" id="CHEBI:43474"/>
        <dbReference type="ChEBI" id="CHEBI:46858"/>
        <dbReference type="ChEBI" id="CHEBI:61978"/>
        <dbReference type="EC" id="3.1.3.48"/>
    </reaction>
</comment>
<dbReference type="InterPro" id="IPR036179">
    <property type="entry name" value="Ig-like_dom_sf"/>
</dbReference>
<feature type="domain" description="Tyrosine-protein phosphatase" evidence="7">
    <location>
        <begin position="242"/>
        <end position="491"/>
    </location>
</feature>
<organism evidence="10 11">
    <name type="scientific">Acropora cervicornis</name>
    <name type="common">Staghorn coral</name>
    <dbReference type="NCBI Taxonomy" id="6130"/>
    <lineage>
        <taxon>Eukaryota</taxon>
        <taxon>Metazoa</taxon>
        <taxon>Cnidaria</taxon>
        <taxon>Anthozoa</taxon>
        <taxon>Hexacorallia</taxon>
        <taxon>Scleractinia</taxon>
        <taxon>Astrocoeniina</taxon>
        <taxon>Acroporidae</taxon>
        <taxon>Acropora</taxon>
    </lineage>
</organism>